<dbReference type="EMBL" id="FOTY01000027">
    <property type="protein sequence ID" value="SFM27880.1"/>
    <property type="molecule type" value="Genomic_DNA"/>
</dbReference>
<evidence type="ECO:0000313" key="2">
    <source>
        <dbReference type="EMBL" id="SFM27880.1"/>
    </source>
</evidence>
<keyword evidence="1" id="KW-0812">Transmembrane</keyword>
<keyword evidence="1" id="KW-0472">Membrane</keyword>
<organism evidence="2 3">
    <name type="scientific">Salibacterium qingdaonense</name>
    <dbReference type="NCBI Taxonomy" id="266892"/>
    <lineage>
        <taxon>Bacteria</taxon>
        <taxon>Bacillati</taxon>
        <taxon>Bacillota</taxon>
        <taxon>Bacilli</taxon>
        <taxon>Bacillales</taxon>
        <taxon>Bacillaceae</taxon>
    </lineage>
</organism>
<evidence type="ECO:0000313" key="3">
    <source>
        <dbReference type="Proteomes" id="UP000199668"/>
    </source>
</evidence>
<dbReference type="AlphaFoldDB" id="A0A1I4PJZ3"/>
<name>A0A1I4PJZ3_9BACI</name>
<evidence type="ECO:0000256" key="1">
    <source>
        <dbReference type="SAM" id="Phobius"/>
    </source>
</evidence>
<sequence length="63" mass="7127">MQKNAGLLLFSINLLIVFGGGFVISYVRTGDFYIGQMIGTDDAEPANYSCHRFRDGSRRFVYK</sequence>
<dbReference type="Proteomes" id="UP000199668">
    <property type="component" value="Unassembled WGS sequence"/>
</dbReference>
<accession>A0A1I4PJZ3</accession>
<feature type="transmembrane region" description="Helical" evidence="1">
    <location>
        <begin position="6"/>
        <end position="27"/>
    </location>
</feature>
<reference evidence="2 3" key="1">
    <citation type="submission" date="2016-10" db="EMBL/GenBank/DDBJ databases">
        <authorList>
            <person name="de Groot N.N."/>
        </authorList>
    </citation>
    <scope>NUCLEOTIDE SEQUENCE [LARGE SCALE GENOMIC DNA]</scope>
    <source>
        <strain evidence="2 3">CGMCC 1.6134</strain>
    </source>
</reference>
<keyword evidence="1" id="KW-1133">Transmembrane helix</keyword>
<protein>
    <submittedName>
        <fullName evidence="2">Uncharacterized protein</fullName>
    </submittedName>
</protein>
<proteinExistence type="predicted"/>
<keyword evidence="3" id="KW-1185">Reference proteome</keyword>
<gene>
    <name evidence="2" type="ORF">SAMN04488054_12730</name>
</gene>
<dbReference type="OrthoDB" id="2937806at2"/>